<dbReference type="InterPro" id="IPR013196">
    <property type="entry name" value="HTH_11"/>
</dbReference>
<dbReference type="InterPro" id="IPR008988">
    <property type="entry name" value="Transcriptional_repressor_C"/>
</dbReference>
<dbReference type="SUPFAM" id="SSF46785">
    <property type="entry name" value="Winged helix' DNA-binding domain"/>
    <property type="match status" value="1"/>
</dbReference>
<dbReference type="InterPro" id="IPR004143">
    <property type="entry name" value="BPL_LPL_catalytic"/>
</dbReference>
<evidence type="ECO:0000256" key="5">
    <source>
        <dbReference type="HAMAP-Rule" id="MF_00978"/>
    </source>
</evidence>
<dbReference type="Pfam" id="PF02237">
    <property type="entry name" value="BPL_C"/>
    <property type="match status" value="1"/>
</dbReference>
<dbReference type="PANTHER" id="PTHR12835">
    <property type="entry name" value="BIOTIN PROTEIN LIGASE"/>
    <property type="match status" value="1"/>
</dbReference>
<keyword evidence="2 5" id="KW-0547">Nucleotide-binding</keyword>
<feature type="binding site" evidence="5">
    <location>
        <begin position="132"/>
        <end position="134"/>
    </location>
    <ligand>
        <name>biotin</name>
        <dbReference type="ChEBI" id="CHEBI:57586"/>
    </ligand>
</feature>
<keyword evidence="1 5" id="KW-0436">Ligase</keyword>
<dbReference type="InterPro" id="IPR003142">
    <property type="entry name" value="BPL_C"/>
</dbReference>
<evidence type="ECO:0000256" key="2">
    <source>
        <dbReference type="ARBA" id="ARBA00022741"/>
    </source>
</evidence>
<feature type="binding site" evidence="5">
    <location>
        <position position="198"/>
    </location>
    <ligand>
        <name>biotin</name>
        <dbReference type="ChEBI" id="CHEBI:57586"/>
    </ligand>
</feature>
<keyword evidence="5" id="KW-0238">DNA-binding</keyword>
<dbReference type="GO" id="GO:0003677">
    <property type="term" value="F:DNA binding"/>
    <property type="evidence" value="ECO:0007669"/>
    <property type="project" value="UniProtKB-UniRule"/>
</dbReference>
<dbReference type="GO" id="GO:0005737">
    <property type="term" value="C:cytoplasm"/>
    <property type="evidence" value="ECO:0007669"/>
    <property type="project" value="TreeGrafter"/>
</dbReference>
<proteinExistence type="inferred from homology"/>
<keyword evidence="5" id="KW-0805">Transcription regulation</keyword>
<feature type="binding site" evidence="5">
    <location>
        <begin position="104"/>
        <end position="106"/>
    </location>
    <ligand>
        <name>biotin</name>
        <dbReference type="ChEBI" id="CHEBI:57586"/>
    </ligand>
</feature>
<dbReference type="NCBIfam" id="TIGR00121">
    <property type="entry name" value="birA_ligase"/>
    <property type="match status" value="1"/>
</dbReference>
<dbReference type="PANTHER" id="PTHR12835:SF5">
    <property type="entry name" value="BIOTIN--PROTEIN LIGASE"/>
    <property type="match status" value="1"/>
</dbReference>
<dbReference type="EC" id="6.3.4.15" evidence="5"/>
<dbReference type="InterPro" id="IPR045864">
    <property type="entry name" value="aa-tRNA-synth_II/BPL/LPL"/>
</dbReference>
<dbReference type="InterPro" id="IPR030855">
    <property type="entry name" value="Bifunct_BirA"/>
</dbReference>
<dbReference type="AlphaFoldDB" id="A0A917KCK1"/>
<reference evidence="7" key="2">
    <citation type="submission" date="2020-09" db="EMBL/GenBank/DDBJ databases">
        <authorList>
            <person name="Sun Q."/>
            <person name="Ohkuma M."/>
        </authorList>
    </citation>
    <scope>NUCLEOTIDE SEQUENCE</scope>
    <source>
        <strain evidence="7">JCM 18487</strain>
    </source>
</reference>
<gene>
    <name evidence="5 7" type="primary">birA</name>
    <name evidence="7" type="ORF">GCM10010885_15620</name>
</gene>
<evidence type="ECO:0000313" key="7">
    <source>
        <dbReference type="EMBL" id="GGJ07346.1"/>
    </source>
</evidence>
<organism evidence="7 8">
    <name type="scientific">Alicyclobacillus cellulosilyticus</name>
    <dbReference type="NCBI Taxonomy" id="1003997"/>
    <lineage>
        <taxon>Bacteria</taxon>
        <taxon>Bacillati</taxon>
        <taxon>Bacillota</taxon>
        <taxon>Bacilli</taxon>
        <taxon>Bacillales</taxon>
        <taxon>Alicyclobacillaceae</taxon>
        <taxon>Alicyclobacillus</taxon>
    </lineage>
</organism>
<dbReference type="GO" id="GO:0005524">
    <property type="term" value="F:ATP binding"/>
    <property type="evidence" value="ECO:0007669"/>
    <property type="project" value="UniProtKB-UniRule"/>
</dbReference>
<keyword evidence="4 5" id="KW-0092">Biotin</keyword>
<dbReference type="Gene3D" id="3.30.930.10">
    <property type="entry name" value="Bira Bifunctional Protein, Domain 2"/>
    <property type="match status" value="1"/>
</dbReference>
<evidence type="ECO:0000256" key="3">
    <source>
        <dbReference type="ARBA" id="ARBA00022840"/>
    </source>
</evidence>
<comment type="function">
    <text evidence="5">Acts both as a biotin--[acetyl-CoA-carboxylase] ligase and a repressor.</text>
</comment>
<reference evidence="7" key="1">
    <citation type="journal article" date="2014" name="Int. J. Syst. Evol. Microbiol.">
        <title>Complete genome sequence of Corynebacterium casei LMG S-19264T (=DSM 44701T), isolated from a smear-ripened cheese.</title>
        <authorList>
            <consortium name="US DOE Joint Genome Institute (JGI-PGF)"/>
            <person name="Walter F."/>
            <person name="Albersmeier A."/>
            <person name="Kalinowski J."/>
            <person name="Ruckert C."/>
        </authorList>
    </citation>
    <scope>NUCLEOTIDE SEQUENCE</scope>
    <source>
        <strain evidence="7">JCM 18487</strain>
    </source>
</reference>
<dbReference type="EMBL" id="BMOY01000022">
    <property type="protein sequence ID" value="GGJ07346.1"/>
    <property type="molecule type" value="Genomic_DNA"/>
</dbReference>
<keyword evidence="5" id="KW-0804">Transcription</keyword>
<dbReference type="InterPro" id="IPR036390">
    <property type="entry name" value="WH_DNA-bd_sf"/>
</dbReference>
<accession>A0A917KCK1</accession>
<dbReference type="CDD" id="cd16442">
    <property type="entry name" value="BPL"/>
    <property type="match status" value="1"/>
</dbReference>
<evidence type="ECO:0000256" key="1">
    <source>
        <dbReference type="ARBA" id="ARBA00022598"/>
    </source>
</evidence>
<dbReference type="InterPro" id="IPR004408">
    <property type="entry name" value="Biotin_CoA_COase_ligase"/>
</dbReference>
<dbReference type="Gene3D" id="2.30.30.100">
    <property type="match status" value="1"/>
</dbReference>
<comment type="catalytic activity">
    <reaction evidence="5">
        <text>biotin + L-lysyl-[protein] + ATP = N(6)-biotinyl-L-lysyl-[protein] + AMP + diphosphate + H(+)</text>
        <dbReference type="Rhea" id="RHEA:11756"/>
        <dbReference type="Rhea" id="RHEA-COMP:9752"/>
        <dbReference type="Rhea" id="RHEA-COMP:10505"/>
        <dbReference type="ChEBI" id="CHEBI:15378"/>
        <dbReference type="ChEBI" id="CHEBI:29969"/>
        <dbReference type="ChEBI" id="CHEBI:30616"/>
        <dbReference type="ChEBI" id="CHEBI:33019"/>
        <dbReference type="ChEBI" id="CHEBI:57586"/>
        <dbReference type="ChEBI" id="CHEBI:83144"/>
        <dbReference type="ChEBI" id="CHEBI:456215"/>
        <dbReference type="EC" id="6.3.4.15"/>
    </reaction>
</comment>
<dbReference type="GO" id="GO:0009249">
    <property type="term" value="P:protein lipoylation"/>
    <property type="evidence" value="ECO:0007669"/>
    <property type="project" value="UniProtKB-ARBA"/>
</dbReference>
<dbReference type="Gene3D" id="1.10.10.10">
    <property type="entry name" value="Winged helix-like DNA-binding domain superfamily/Winged helix DNA-binding domain"/>
    <property type="match status" value="1"/>
</dbReference>
<dbReference type="InterPro" id="IPR036388">
    <property type="entry name" value="WH-like_DNA-bd_sf"/>
</dbReference>
<evidence type="ECO:0000256" key="4">
    <source>
        <dbReference type="ARBA" id="ARBA00023267"/>
    </source>
</evidence>
<dbReference type="RefSeq" id="WP_188882256.1">
    <property type="nucleotide sequence ID" value="NZ_BMOY01000022.1"/>
</dbReference>
<keyword evidence="5" id="KW-0678">Repressor</keyword>
<dbReference type="GO" id="GO:0016740">
    <property type="term" value="F:transferase activity"/>
    <property type="evidence" value="ECO:0007669"/>
    <property type="project" value="UniProtKB-ARBA"/>
</dbReference>
<feature type="binding site" evidence="5">
    <location>
        <position position="128"/>
    </location>
    <ligand>
        <name>biotin</name>
        <dbReference type="ChEBI" id="CHEBI:57586"/>
    </ligand>
</feature>
<dbReference type="SUPFAM" id="SSF50037">
    <property type="entry name" value="C-terminal domain of transcriptional repressors"/>
    <property type="match status" value="1"/>
</dbReference>
<dbReference type="GO" id="GO:0004077">
    <property type="term" value="F:biotin--[biotin carboxyl-carrier protein] ligase activity"/>
    <property type="evidence" value="ECO:0007669"/>
    <property type="project" value="UniProtKB-UniRule"/>
</dbReference>
<dbReference type="SUPFAM" id="SSF55681">
    <property type="entry name" value="Class II aaRS and biotin synthetases"/>
    <property type="match status" value="1"/>
</dbReference>
<dbReference type="PROSITE" id="PS51733">
    <property type="entry name" value="BPL_LPL_CATALYTIC"/>
    <property type="match status" value="1"/>
</dbReference>
<dbReference type="HAMAP" id="MF_00978">
    <property type="entry name" value="Bifunct_BirA"/>
    <property type="match status" value="1"/>
</dbReference>
<dbReference type="Pfam" id="PF03099">
    <property type="entry name" value="BPL_LplA_LipB"/>
    <property type="match status" value="1"/>
</dbReference>
<feature type="domain" description="BPL/LPL catalytic" evidence="6">
    <location>
        <begin position="81"/>
        <end position="271"/>
    </location>
</feature>
<feature type="DNA-binding region" description="H-T-H motif" evidence="5">
    <location>
        <begin position="32"/>
        <end position="51"/>
    </location>
</feature>
<keyword evidence="8" id="KW-1185">Reference proteome</keyword>
<evidence type="ECO:0000259" key="6">
    <source>
        <dbReference type="PROSITE" id="PS51733"/>
    </source>
</evidence>
<protein>
    <recommendedName>
        <fullName evidence="5">Bifunctional ligase/repressor BirA</fullName>
    </recommendedName>
    <alternativeName>
        <fullName evidence="5">Biotin--[acetyl-CoA-carboxylase] ligase</fullName>
        <ecNumber evidence="5">6.3.4.15</ecNumber>
    </alternativeName>
    <alternativeName>
        <fullName evidence="5">Biotin--protein ligase</fullName>
    </alternativeName>
    <alternativeName>
        <fullName evidence="5">Biotin-[acetyl-CoA carboxylase] synthetase</fullName>
    </alternativeName>
</protein>
<comment type="similarity">
    <text evidence="5">Belongs to the biotin--protein ligase family.</text>
</comment>
<keyword evidence="3 5" id="KW-0067">ATP-binding</keyword>
<sequence>MAETAPFWSESERVRNAIVDMLLAAEDGYVSGQAMSESLGITRTAVWKHLQHLMELGFAIEAVHGQGYRLRGHPDILMAPLLRRRLPSACRLGQDAVWVPRVDSTNALAWRCAREGAPHGLVVSAGEQTGGRGRHGRSWFSPQGGLWMSVLLRRPIPLSRAAEVTLLASVAVRRAIGETTGLWPGIKWPNDIVHHGRKLCGILAEIRADGEVVEQVVLGIGINANIPADAFPPELRRTATSVLAETGTPVDRLALAAALLAAFDPWLEALADDRPAFAELAEEWRAANVTLGRWVRVATPTRLLVGVAERVDDRGVLYIRTESGKVCAVHSGDVLF</sequence>
<evidence type="ECO:0000313" key="8">
    <source>
        <dbReference type="Proteomes" id="UP000637695"/>
    </source>
</evidence>
<comment type="caution">
    <text evidence="7">The sequence shown here is derived from an EMBL/GenBank/DDBJ whole genome shotgun (WGS) entry which is preliminary data.</text>
</comment>
<name>A0A917KCK1_9BACL</name>
<dbReference type="GO" id="GO:0006355">
    <property type="term" value="P:regulation of DNA-templated transcription"/>
    <property type="evidence" value="ECO:0007669"/>
    <property type="project" value="UniProtKB-UniRule"/>
</dbReference>
<dbReference type="Pfam" id="PF08279">
    <property type="entry name" value="HTH_11"/>
    <property type="match status" value="1"/>
</dbReference>
<dbReference type="Proteomes" id="UP000637695">
    <property type="component" value="Unassembled WGS sequence"/>
</dbReference>